<dbReference type="GO" id="GO:0019867">
    <property type="term" value="C:outer membrane"/>
    <property type="evidence" value="ECO:0007669"/>
    <property type="project" value="InterPro"/>
</dbReference>
<dbReference type="EMBL" id="CP034235">
    <property type="protein sequence ID" value="QGQ95248.1"/>
    <property type="molecule type" value="Genomic_DNA"/>
</dbReference>
<dbReference type="Proteomes" id="UP000426246">
    <property type="component" value="Chromosome"/>
</dbReference>
<dbReference type="SUPFAM" id="SSF50685">
    <property type="entry name" value="Barwin-like endoglucanases"/>
    <property type="match status" value="1"/>
</dbReference>
<dbReference type="Gene3D" id="2.40.40.10">
    <property type="entry name" value="RlpA-like domain"/>
    <property type="match status" value="1"/>
</dbReference>
<evidence type="ECO:0000313" key="3">
    <source>
        <dbReference type="EMBL" id="QGQ95248.1"/>
    </source>
</evidence>
<dbReference type="GO" id="GO:0004553">
    <property type="term" value="F:hydrolase activity, hydrolyzing O-glycosyl compounds"/>
    <property type="evidence" value="ECO:0007669"/>
    <property type="project" value="InterPro"/>
</dbReference>
<dbReference type="InterPro" id="IPR010611">
    <property type="entry name" value="3D_dom"/>
</dbReference>
<feature type="domain" description="3D" evidence="2">
    <location>
        <begin position="114"/>
        <end position="176"/>
    </location>
</feature>
<dbReference type="AlphaFoldDB" id="A0A6B8RIS0"/>
<dbReference type="RefSeq" id="WP_155700265.1">
    <property type="nucleotide sequence ID" value="NZ_CP034235.1"/>
</dbReference>
<reference evidence="4" key="1">
    <citation type="submission" date="2018-11" db="EMBL/GenBank/DDBJ databases">
        <title>Complete genome sequence of Paenibacillus sp. ML311-T8.</title>
        <authorList>
            <person name="Nam Y.-D."/>
            <person name="Kang J."/>
            <person name="Chung W.-H."/>
            <person name="Park Y.S."/>
        </authorList>
    </citation>
    <scope>NUCLEOTIDE SEQUENCE [LARGE SCALE GENOMIC DNA]</scope>
    <source>
        <strain evidence="4">ML311-T8</strain>
    </source>
</reference>
<sequence>MLPMMISHSRRLHLLKIVSIIIICIGINRCETVFSASNPLPADASEPIVKKVGPQKSALQKPDTKPISNLSSYESVEVMATGYTAGVESTGKSSGHPQYGITYSGVKVRKAMVSTIAADTKVFPLGTLLYIPGYGYGLVADTGSAIKGNKIDLFFLNKKEVYANWGKKKVNVYVLKRGEGKVTEAMLDRLNEMKAFSQHPPVMRIEL</sequence>
<organism evidence="3 4">
    <name type="scientific">Paenibacillus psychroresistens</name>
    <dbReference type="NCBI Taxonomy" id="1778678"/>
    <lineage>
        <taxon>Bacteria</taxon>
        <taxon>Bacillati</taxon>
        <taxon>Bacillota</taxon>
        <taxon>Bacilli</taxon>
        <taxon>Bacillales</taxon>
        <taxon>Paenibacillaceae</taxon>
        <taxon>Paenibacillus</taxon>
    </lineage>
</organism>
<accession>A0A6B8RIS0</accession>
<evidence type="ECO:0000256" key="1">
    <source>
        <dbReference type="ARBA" id="ARBA00022729"/>
    </source>
</evidence>
<keyword evidence="4" id="KW-1185">Reference proteome</keyword>
<evidence type="ECO:0000259" key="2">
    <source>
        <dbReference type="Pfam" id="PF06725"/>
    </source>
</evidence>
<dbReference type="InterPro" id="IPR036908">
    <property type="entry name" value="RlpA-like_sf"/>
</dbReference>
<dbReference type="CDD" id="cd22786">
    <property type="entry name" value="DPBB_YuiC-like"/>
    <property type="match status" value="1"/>
</dbReference>
<proteinExistence type="predicted"/>
<dbReference type="InterPro" id="IPR051933">
    <property type="entry name" value="Resuscitation_pf_RpfB"/>
</dbReference>
<protein>
    <recommendedName>
        <fullName evidence="2">3D domain-containing protein</fullName>
    </recommendedName>
</protein>
<keyword evidence="1" id="KW-0732">Signal</keyword>
<dbReference type="PANTHER" id="PTHR39160">
    <property type="entry name" value="CELL WALL-BINDING PROTEIN YOCH"/>
    <property type="match status" value="1"/>
</dbReference>
<dbReference type="PANTHER" id="PTHR39160:SF4">
    <property type="entry name" value="RESUSCITATION-PROMOTING FACTOR RPFB"/>
    <property type="match status" value="1"/>
</dbReference>
<gene>
    <name evidence="3" type="ORF">EHS13_10285</name>
</gene>
<dbReference type="Pfam" id="PF06725">
    <property type="entry name" value="3D"/>
    <property type="match status" value="1"/>
</dbReference>
<dbReference type="KEGG" id="ppsc:EHS13_10285"/>
<name>A0A6B8RIS0_9BACL</name>
<evidence type="ECO:0000313" key="4">
    <source>
        <dbReference type="Proteomes" id="UP000426246"/>
    </source>
</evidence>
<dbReference type="OrthoDB" id="9798935at2"/>
<dbReference type="GO" id="GO:0009254">
    <property type="term" value="P:peptidoglycan turnover"/>
    <property type="evidence" value="ECO:0007669"/>
    <property type="project" value="InterPro"/>
</dbReference>